<sequence length="401" mass="42349">MSELDTRLTKLRDDLRASIDPPDLAQVTGRARQRTARRRMQVGAVAAVVAVSVAVPVLRTVPDTQPPARPAVPASMTFDVDFADPDHGYALGSDCHEPEGSCRLALFSSADGGRHWEQRTLPDGGERYTWGQVTVLDADRLTVDRVSEPAMQVTRIISTDRGRTWQDGVLGAVGAPAPLPDGAWLQGVCTGEAPGGGCLLEIGAVSPDGARVVPAPAQPALVEPQVGRSATASGRYWATGVDRHTGRWTIAVTGNGGRTWLTTPVSVPGEPSMNDAWAVVEADGVMYATMQGSIAKGPFGLLAVFRSTNGGATWTNTWRATADTVLQAMLGTPVATADGRLLVYSAATGTHESRDGASFTKAAHQLPGEVEWTRAGYVAKGEGHGYAVSRDGIEWREFTIG</sequence>
<reference evidence="2 3" key="1">
    <citation type="submission" date="2020-08" db="EMBL/GenBank/DDBJ databases">
        <title>Genomic Encyclopedia of Type Strains, Phase III (KMG-III): the genomes of soil and plant-associated and newly described type strains.</title>
        <authorList>
            <person name="Whitman W."/>
        </authorList>
    </citation>
    <scope>NUCLEOTIDE SEQUENCE [LARGE SCALE GENOMIC DNA]</scope>
    <source>
        <strain evidence="2 3">CECT 8960</strain>
    </source>
</reference>
<name>A0A7W7QFD6_9PSEU</name>
<gene>
    <name evidence="2" type="ORF">FHR82_008745</name>
</gene>
<protein>
    <recommendedName>
        <fullName evidence="4">Exo-alpha-sialidase</fullName>
    </recommendedName>
</protein>
<organism evidence="2 3">
    <name type="scientific">Actinophytocola algeriensis</name>
    <dbReference type="NCBI Taxonomy" id="1768010"/>
    <lineage>
        <taxon>Bacteria</taxon>
        <taxon>Bacillati</taxon>
        <taxon>Actinomycetota</taxon>
        <taxon>Actinomycetes</taxon>
        <taxon>Pseudonocardiales</taxon>
        <taxon>Pseudonocardiaceae</taxon>
    </lineage>
</organism>
<evidence type="ECO:0000256" key="1">
    <source>
        <dbReference type="SAM" id="Phobius"/>
    </source>
</evidence>
<comment type="caution">
    <text evidence="2">The sequence shown here is derived from an EMBL/GenBank/DDBJ whole genome shotgun (WGS) entry which is preliminary data.</text>
</comment>
<feature type="transmembrane region" description="Helical" evidence="1">
    <location>
        <begin position="40"/>
        <end position="58"/>
    </location>
</feature>
<dbReference type="InterPro" id="IPR036278">
    <property type="entry name" value="Sialidase_sf"/>
</dbReference>
<dbReference type="AlphaFoldDB" id="A0A7W7QFD6"/>
<evidence type="ECO:0000313" key="2">
    <source>
        <dbReference type="EMBL" id="MBB4912474.1"/>
    </source>
</evidence>
<accession>A0A7W7QFD6</accession>
<keyword evidence="3" id="KW-1185">Reference proteome</keyword>
<dbReference type="EMBL" id="JACHJQ010000013">
    <property type="protein sequence ID" value="MBB4912474.1"/>
    <property type="molecule type" value="Genomic_DNA"/>
</dbReference>
<dbReference type="CDD" id="cd15482">
    <property type="entry name" value="Sialidase_non-viral"/>
    <property type="match status" value="1"/>
</dbReference>
<keyword evidence="1" id="KW-0812">Transmembrane</keyword>
<evidence type="ECO:0000313" key="3">
    <source>
        <dbReference type="Proteomes" id="UP000520767"/>
    </source>
</evidence>
<evidence type="ECO:0008006" key="4">
    <source>
        <dbReference type="Google" id="ProtNLM"/>
    </source>
</evidence>
<keyword evidence="1" id="KW-1133">Transmembrane helix</keyword>
<dbReference type="SUPFAM" id="SSF50939">
    <property type="entry name" value="Sialidases"/>
    <property type="match status" value="1"/>
</dbReference>
<dbReference type="Gene3D" id="2.120.10.10">
    <property type="match status" value="2"/>
</dbReference>
<keyword evidence="1" id="KW-0472">Membrane</keyword>
<dbReference type="Proteomes" id="UP000520767">
    <property type="component" value="Unassembled WGS sequence"/>
</dbReference>
<dbReference type="RefSeq" id="WP_184816452.1">
    <property type="nucleotide sequence ID" value="NZ_JACHJQ010000013.1"/>
</dbReference>
<proteinExistence type="predicted"/>